<dbReference type="GeneID" id="64635193"/>
<keyword evidence="5" id="KW-0375">Hydrogen ion transport</keyword>
<sequence>MASVIPVIFILAIVLGLMACGYLFVPKGPHQTTIRTAIMLTLASCYLMWMITYMAQLHPLITPYRSTKGGESL</sequence>
<gene>
    <name evidence="10" type="ORF">BJ212DRAFT_1486856</name>
</gene>
<keyword evidence="7" id="KW-0406">Ion transport</keyword>
<protein>
    <submittedName>
        <fullName evidence="10">ATPase, V0 complex, subunit E1/e2</fullName>
    </submittedName>
</protein>
<evidence type="ECO:0000313" key="10">
    <source>
        <dbReference type="EMBL" id="KAG1804131.1"/>
    </source>
</evidence>
<accession>A0A9P7DVE6</accession>
<dbReference type="AlphaFoldDB" id="A0A9P7DVE6"/>
<dbReference type="PANTHER" id="PTHR12263:SF0">
    <property type="entry name" value="V-TYPE PROTON ATPASE SUBUNIT"/>
    <property type="match status" value="1"/>
</dbReference>
<keyword evidence="11" id="KW-1185">Reference proteome</keyword>
<dbReference type="GO" id="GO:0000220">
    <property type="term" value="C:vacuolar proton-transporting V-type ATPase, V0 domain"/>
    <property type="evidence" value="ECO:0007669"/>
    <property type="project" value="TreeGrafter"/>
</dbReference>
<dbReference type="InterPro" id="IPR008389">
    <property type="entry name" value="ATPase_V0-cplx_e1/e2_su"/>
</dbReference>
<evidence type="ECO:0000256" key="8">
    <source>
        <dbReference type="ARBA" id="ARBA00023136"/>
    </source>
</evidence>
<evidence type="ECO:0000256" key="5">
    <source>
        <dbReference type="ARBA" id="ARBA00022781"/>
    </source>
</evidence>
<dbReference type="OrthoDB" id="1508846at2759"/>
<comment type="subcellular location">
    <subcellularLocation>
        <location evidence="1">Endomembrane system</location>
        <topology evidence="1">Multi-pass membrane protein</topology>
    </subcellularLocation>
</comment>
<reference evidence="10" key="1">
    <citation type="journal article" date="2020" name="New Phytol.">
        <title>Comparative genomics reveals dynamic genome evolution in host specialist ectomycorrhizal fungi.</title>
        <authorList>
            <person name="Lofgren L.A."/>
            <person name="Nguyen N.H."/>
            <person name="Vilgalys R."/>
            <person name="Ruytinx J."/>
            <person name="Liao H.L."/>
            <person name="Branco S."/>
            <person name="Kuo A."/>
            <person name="LaButti K."/>
            <person name="Lipzen A."/>
            <person name="Andreopoulos W."/>
            <person name="Pangilinan J."/>
            <person name="Riley R."/>
            <person name="Hundley H."/>
            <person name="Na H."/>
            <person name="Barry K."/>
            <person name="Grigoriev I.V."/>
            <person name="Stajich J.E."/>
            <person name="Kennedy P.G."/>
        </authorList>
    </citation>
    <scope>NUCLEOTIDE SEQUENCE</scope>
    <source>
        <strain evidence="10">MN1</strain>
    </source>
</reference>
<dbReference type="GO" id="GO:0007035">
    <property type="term" value="P:vacuolar acidification"/>
    <property type="evidence" value="ECO:0007669"/>
    <property type="project" value="TreeGrafter"/>
</dbReference>
<evidence type="ECO:0000256" key="2">
    <source>
        <dbReference type="ARBA" id="ARBA00008328"/>
    </source>
</evidence>
<dbReference type="GO" id="GO:0012505">
    <property type="term" value="C:endomembrane system"/>
    <property type="evidence" value="ECO:0007669"/>
    <property type="project" value="UniProtKB-SubCell"/>
</dbReference>
<evidence type="ECO:0000256" key="9">
    <source>
        <dbReference type="SAM" id="Phobius"/>
    </source>
</evidence>
<keyword evidence="3" id="KW-0813">Transport</keyword>
<dbReference type="PANTHER" id="PTHR12263">
    <property type="entry name" value="VACUOLAR ATP SYNTHASE SUBUNIT H"/>
    <property type="match status" value="1"/>
</dbReference>
<comment type="similarity">
    <text evidence="2">Belongs to the V-ATPase e1/e2 subunit family.</text>
</comment>
<proteinExistence type="inferred from homology"/>
<evidence type="ECO:0000256" key="3">
    <source>
        <dbReference type="ARBA" id="ARBA00022448"/>
    </source>
</evidence>
<dbReference type="Pfam" id="PF05493">
    <property type="entry name" value="ATP_synt_H"/>
    <property type="match status" value="1"/>
</dbReference>
<name>A0A9P7DVE6_9AGAM</name>
<dbReference type="RefSeq" id="XP_041186777.1">
    <property type="nucleotide sequence ID" value="XM_041341177.1"/>
</dbReference>
<dbReference type="GO" id="GO:0046961">
    <property type="term" value="F:proton-transporting ATPase activity, rotational mechanism"/>
    <property type="evidence" value="ECO:0007669"/>
    <property type="project" value="InterPro"/>
</dbReference>
<comment type="caution">
    <text evidence="10">The sequence shown here is derived from an EMBL/GenBank/DDBJ whole genome shotgun (WGS) entry which is preliminary data.</text>
</comment>
<evidence type="ECO:0000256" key="7">
    <source>
        <dbReference type="ARBA" id="ARBA00023065"/>
    </source>
</evidence>
<keyword evidence="4 9" id="KW-0812">Transmembrane</keyword>
<organism evidence="10 11">
    <name type="scientific">Suillus subaureus</name>
    <dbReference type="NCBI Taxonomy" id="48587"/>
    <lineage>
        <taxon>Eukaryota</taxon>
        <taxon>Fungi</taxon>
        <taxon>Dikarya</taxon>
        <taxon>Basidiomycota</taxon>
        <taxon>Agaricomycotina</taxon>
        <taxon>Agaricomycetes</taxon>
        <taxon>Agaricomycetidae</taxon>
        <taxon>Boletales</taxon>
        <taxon>Suillineae</taxon>
        <taxon>Suillaceae</taxon>
        <taxon>Suillus</taxon>
    </lineage>
</organism>
<keyword evidence="6 9" id="KW-1133">Transmembrane helix</keyword>
<evidence type="ECO:0000256" key="4">
    <source>
        <dbReference type="ARBA" id="ARBA00022692"/>
    </source>
</evidence>
<feature type="transmembrane region" description="Helical" evidence="9">
    <location>
        <begin position="6"/>
        <end position="25"/>
    </location>
</feature>
<evidence type="ECO:0000256" key="6">
    <source>
        <dbReference type="ARBA" id="ARBA00022989"/>
    </source>
</evidence>
<keyword evidence="8 9" id="KW-0472">Membrane</keyword>
<feature type="transmembrane region" description="Helical" evidence="9">
    <location>
        <begin position="37"/>
        <end position="55"/>
    </location>
</feature>
<evidence type="ECO:0000256" key="1">
    <source>
        <dbReference type="ARBA" id="ARBA00004127"/>
    </source>
</evidence>
<dbReference type="Proteomes" id="UP000807769">
    <property type="component" value="Unassembled WGS sequence"/>
</dbReference>
<dbReference type="EMBL" id="JABBWG010000062">
    <property type="protein sequence ID" value="KAG1804131.1"/>
    <property type="molecule type" value="Genomic_DNA"/>
</dbReference>
<evidence type="ECO:0000313" key="11">
    <source>
        <dbReference type="Proteomes" id="UP000807769"/>
    </source>
</evidence>